<protein>
    <recommendedName>
        <fullName evidence="3">Lipoprotein</fullName>
    </recommendedName>
</protein>
<dbReference type="AlphaFoldDB" id="A0A4R8DHU6"/>
<evidence type="ECO:0000313" key="2">
    <source>
        <dbReference type="Proteomes" id="UP000294498"/>
    </source>
</evidence>
<dbReference type="PROSITE" id="PS51257">
    <property type="entry name" value="PROKAR_LIPOPROTEIN"/>
    <property type="match status" value="1"/>
</dbReference>
<proteinExistence type="predicted"/>
<evidence type="ECO:0000313" key="1">
    <source>
        <dbReference type="EMBL" id="TDW97115.1"/>
    </source>
</evidence>
<evidence type="ECO:0008006" key="3">
    <source>
        <dbReference type="Google" id="ProtNLM"/>
    </source>
</evidence>
<keyword evidence="2" id="KW-1185">Reference proteome</keyword>
<comment type="caution">
    <text evidence="1">The sequence shown here is derived from an EMBL/GenBank/DDBJ whole genome shotgun (WGS) entry which is preliminary data.</text>
</comment>
<dbReference type="Proteomes" id="UP000294498">
    <property type="component" value="Unassembled WGS sequence"/>
</dbReference>
<organism evidence="1 2">
    <name type="scientific">Dinghuibacter silviterrae</name>
    <dbReference type="NCBI Taxonomy" id="1539049"/>
    <lineage>
        <taxon>Bacteria</taxon>
        <taxon>Pseudomonadati</taxon>
        <taxon>Bacteroidota</taxon>
        <taxon>Chitinophagia</taxon>
        <taxon>Chitinophagales</taxon>
        <taxon>Chitinophagaceae</taxon>
        <taxon>Dinghuibacter</taxon>
    </lineage>
</organism>
<dbReference type="EMBL" id="SODV01000002">
    <property type="protein sequence ID" value="TDW97115.1"/>
    <property type="molecule type" value="Genomic_DNA"/>
</dbReference>
<accession>A0A4R8DHU6</accession>
<reference evidence="1 2" key="1">
    <citation type="submission" date="2019-03" db="EMBL/GenBank/DDBJ databases">
        <title>Genomic Encyclopedia of Type Strains, Phase IV (KMG-IV): sequencing the most valuable type-strain genomes for metagenomic binning, comparative biology and taxonomic classification.</title>
        <authorList>
            <person name="Goeker M."/>
        </authorList>
    </citation>
    <scope>NUCLEOTIDE SEQUENCE [LARGE SCALE GENOMIC DNA]</scope>
    <source>
        <strain evidence="1 2">DSM 100059</strain>
    </source>
</reference>
<dbReference type="RefSeq" id="WP_133998761.1">
    <property type="nucleotide sequence ID" value="NZ_SODV01000002.1"/>
</dbReference>
<name>A0A4R8DHU6_9BACT</name>
<sequence>MRPAYKRLLKAVLVLLPFFGIIIYACKKDDAPATGLQQTDTTVALVRADTLENGLALPAGAYLSYSPDHPHTVHVFLPGPYRYIGLTNENATVESKGIDITCLCSKGSGCNPWFNSYGMGCMSFGGCSVCTQIVTANGALKVLSPNAYLPGGVVVDLSLGIRFITSKAEMQATPPIVDAMAADSTISTALGNFLAPYQQHYLSQVRMNDTARVLPPGYRMMPVSVYGHSLLVPVEESITPACAVTDIHPVKAATEEGEAESSIGSGYSCSCGSGTGCTYHYRWFPIVGMTAYCASGVCISCTLHVPDSQ</sequence>
<gene>
    <name evidence="1" type="ORF">EDB95_4956</name>
</gene>